<evidence type="ECO:0000256" key="5">
    <source>
        <dbReference type="ARBA" id="ARBA00023004"/>
    </source>
</evidence>
<dbReference type="InterPro" id="IPR014710">
    <property type="entry name" value="RmlC-like_jellyroll"/>
</dbReference>
<dbReference type="GO" id="GO:0008198">
    <property type="term" value="F:ferrous iron binding"/>
    <property type="evidence" value="ECO:0007669"/>
    <property type="project" value="TreeGrafter"/>
</dbReference>
<keyword evidence="8" id="KW-1185">Reference proteome</keyword>
<dbReference type="PANTHER" id="PTHR12918">
    <property type="entry name" value="CYSTEINE DIOXYGENASE"/>
    <property type="match status" value="1"/>
</dbReference>
<evidence type="ECO:0000256" key="4">
    <source>
        <dbReference type="ARBA" id="ARBA00023002"/>
    </source>
</evidence>
<dbReference type="InterPro" id="IPR010300">
    <property type="entry name" value="CDO_1"/>
</dbReference>
<keyword evidence="2 6" id="KW-0479">Metal-binding</keyword>
<dbReference type="GO" id="GO:0016702">
    <property type="term" value="F:oxidoreductase activity, acting on single donors with incorporation of molecular oxygen, incorporation of two atoms of oxygen"/>
    <property type="evidence" value="ECO:0007669"/>
    <property type="project" value="InterPro"/>
</dbReference>
<feature type="binding site" evidence="6">
    <location>
        <position position="99"/>
    </location>
    <ligand>
        <name>Fe cation</name>
        <dbReference type="ChEBI" id="CHEBI:24875"/>
        <note>catalytic</note>
    </ligand>
</feature>
<feature type="binding site" evidence="6">
    <location>
        <position position="151"/>
    </location>
    <ligand>
        <name>Fe cation</name>
        <dbReference type="ChEBI" id="CHEBI:24875"/>
        <note>catalytic</note>
    </ligand>
</feature>
<evidence type="ECO:0000256" key="6">
    <source>
        <dbReference type="PIRSR" id="PIRSR610300-51"/>
    </source>
</evidence>
<keyword evidence="3" id="KW-0223">Dioxygenase</keyword>
<dbReference type="SUPFAM" id="SSF51182">
    <property type="entry name" value="RmlC-like cupins"/>
    <property type="match status" value="1"/>
</dbReference>
<protein>
    <submittedName>
        <fullName evidence="7">Predicted metal-dependent enzyme of the double-stranded beta helix superfamily</fullName>
    </submittedName>
</protein>
<name>A0A1I2E5U7_9BACI</name>
<comment type="similarity">
    <text evidence="1">Belongs to the cysteine dioxygenase family.</text>
</comment>
<dbReference type="PANTHER" id="PTHR12918:SF1">
    <property type="entry name" value="CYSTEINE DIOXYGENASE TYPE 1"/>
    <property type="match status" value="1"/>
</dbReference>
<organism evidence="7 8">
    <name type="scientific">Alteribacillus iranensis</name>
    <dbReference type="NCBI Taxonomy" id="930128"/>
    <lineage>
        <taxon>Bacteria</taxon>
        <taxon>Bacillati</taxon>
        <taxon>Bacillota</taxon>
        <taxon>Bacilli</taxon>
        <taxon>Bacillales</taxon>
        <taxon>Bacillaceae</taxon>
        <taxon>Alteribacillus</taxon>
    </lineage>
</organism>
<dbReference type="CDD" id="cd10548">
    <property type="entry name" value="cupin_CDO"/>
    <property type="match status" value="1"/>
</dbReference>
<proteinExistence type="inferred from homology"/>
<evidence type="ECO:0000256" key="3">
    <source>
        <dbReference type="ARBA" id="ARBA00022964"/>
    </source>
</evidence>
<evidence type="ECO:0000313" key="7">
    <source>
        <dbReference type="EMBL" id="SFE87999.1"/>
    </source>
</evidence>
<dbReference type="Proteomes" id="UP000199516">
    <property type="component" value="Unassembled WGS sequence"/>
</dbReference>
<keyword evidence="5 6" id="KW-0408">Iron</keyword>
<gene>
    <name evidence="7" type="ORF">SAMN05192532_105111</name>
</gene>
<reference evidence="7 8" key="1">
    <citation type="submission" date="2016-10" db="EMBL/GenBank/DDBJ databases">
        <authorList>
            <person name="de Groot N.N."/>
        </authorList>
    </citation>
    <scope>NUCLEOTIDE SEQUENCE [LARGE SCALE GENOMIC DNA]</scope>
    <source>
        <strain evidence="7 8">DSM 23995</strain>
    </source>
</reference>
<dbReference type="InterPro" id="IPR011051">
    <property type="entry name" value="RmlC_Cupin_sf"/>
</dbReference>
<dbReference type="Gene3D" id="2.60.120.10">
    <property type="entry name" value="Jelly Rolls"/>
    <property type="match status" value="1"/>
</dbReference>
<dbReference type="EMBL" id="FONT01000005">
    <property type="protein sequence ID" value="SFE87999.1"/>
    <property type="molecule type" value="Genomic_DNA"/>
</dbReference>
<dbReference type="AlphaFoldDB" id="A0A1I2E5U7"/>
<evidence type="ECO:0000313" key="8">
    <source>
        <dbReference type="Proteomes" id="UP000199516"/>
    </source>
</evidence>
<evidence type="ECO:0000256" key="2">
    <source>
        <dbReference type="ARBA" id="ARBA00022723"/>
    </source>
</evidence>
<evidence type="ECO:0000256" key="1">
    <source>
        <dbReference type="ARBA" id="ARBA00006622"/>
    </source>
</evidence>
<sequence>MERMTQIMEIQQEVLDHWKRFVKEIEEIVTYHTAEEEITERVSKKLKSYLNSGLSIPNEYTLPNPDKYVLYPLYIAPDESFSISSAVWDVGQSTPIHNHGVWGVIGIVDGKEREVQFLESRIEGGELDKVGERFLHKGDVTVCCSKDLDIHKVNCASDTPCIGIHIYGGNIGTKPRYVYDRASGEKKEVITPWSKSPLISEI</sequence>
<dbReference type="STRING" id="930128.SAMN05192532_105111"/>
<accession>A0A1I2E5U7</accession>
<feature type="binding site" evidence="6">
    <location>
        <position position="97"/>
    </location>
    <ligand>
        <name>Fe cation</name>
        <dbReference type="ChEBI" id="CHEBI:24875"/>
        <note>catalytic</note>
    </ligand>
</feature>
<keyword evidence="4" id="KW-0560">Oxidoreductase</keyword>